<dbReference type="InterPro" id="IPR010982">
    <property type="entry name" value="Lambda_DNA-bd_dom_sf"/>
</dbReference>
<dbReference type="EMBL" id="JANYMP010000008">
    <property type="protein sequence ID" value="MCS7479068.1"/>
    <property type="molecule type" value="Genomic_DNA"/>
</dbReference>
<dbReference type="Gene3D" id="1.10.260.40">
    <property type="entry name" value="lambda repressor-like DNA-binding domains"/>
    <property type="match status" value="1"/>
</dbReference>
<dbReference type="PROSITE" id="PS50943">
    <property type="entry name" value="HTH_CROC1"/>
    <property type="match status" value="1"/>
</dbReference>
<dbReference type="AlphaFoldDB" id="A0A9X3A2G8"/>
<organism evidence="2 3">
    <name type="scientific">Umezawaea endophytica</name>
    <dbReference type="NCBI Taxonomy" id="1654476"/>
    <lineage>
        <taxon>Bacteria</taxon>
        <taxon>Bacillati</taxon>
        <taxon>Actinomycetota</taxon>
        <taxon>Actinomycetes</taxon>
        <taxon>Pseudonocardiales</taxon>
        <taxon>Pseudonocardiaceae</taxon>
        <taxon>Umezawaea</taxon>
    </lineage>
</organism>
<sequence length="136" mass="14700">MSGAVGRPQPRRAEYDRIVGAHLRALRKEAGVLPGVMVEEFGVSTALISKVERGSRGLSSQGLGIYCDVLDVSPLDLLVDVAEQYRAQCDPYQPARYRSVRSSVRVLDGLALYADLPERYLPAGALRLATSALNGV</sequence>
<evidence type="ECO:0000259" key="1">
    <source>
        <dbReference type="PROSITE" id="PS50943"/>
    </source>
</evidence>
<dbReference type="SMART" id="SM00530">
    <property type="entry name" value="HTH_XRE"/>
    <property type="match status" value="1"/>
</dbReference>
<dbReference type="InterPro" id="IPR001387">
    <property type="entry name" value="Cro/C1-type_HTH"/>
</dbReference>
<name>A0A9X3A2G8_9PSEU</name>
<accession>A0A9X3A2G8</accession>
<evidence type="ECO:0000313" key="3">
    <source>
        <dbReference type="Proteomes" id="UP001141259"/>
    </source>
</evidence>
<reference evidence="2" key="1">
    <citation type="submission" date="2022-08" db="EMBL/GenBank/DDBJ databases">
        <authorList>
            <person name="Tistechok S."/>
            <person name="Samborskyy M."/>
            <person name="Roman I."/>
        </authorList>
    </citation>
    <scope>NUCLEOTIDE SEQUENCE</scope>
    <source>
        <strain evidence="2">DSM 103496</strain>
    </source>
</reference>
<dbReference type="RefSeq" id="WP_259624555.1">
    <property type="nucleotide sequence ID" value="NZ_JANYMP010000008.1"/>
</dbReference>
<proteinExistence type="predicted"/>
<dbReference type="Pfam" id="PF13560">
    <property type="entry name" value="HTH_31"/>
    <property type="match status" value="1"/>
</dbReference>
<gene>
    <name evidence="2" type="ORF">NZH93_19580</name>
</gene>
<dbReference type="CDD" id="cd00093">
    <property type="entry name" value="HTH_XRE"/>
    <property type="match status" value="1"/>
</dbReference>
<dbReference type="GO" id="GO:0003677">
    <property type="term" value="F:DNA binding"/>
    <property type="evidence" value="ECO:0007669"/>
    <property type="project" value="InterPro"/>
</dbReference>
<feature type="domain" description="HTH cro/C1-type" evidence="1">
    <location>
        <begin position="23"/>
        <end position="77"/>
    </location>
</feature>
<evidence type="ECO:0000313" key="2">
    <source>
        <dbReference type="EMBL" id="MCS7479068.1"/>
    </source>
</evidence>
<comment type="caution">
    <text evidence="2">The sequence shown here is derived from an EMBL/GenBank/DDBJ whole genome shotgun (WGS) entry which is preliminary data.</text>
</comment>
<dbReference type="Proteomes" id="UP001141259">
    <property type="component" value="Unassembled WGS sequence"/>
</dbReference>
<dbReference type="SUPFAM" id="SSF47413">
    <property type="entry name" value="lambda repressor-like DNA-binding domains"/>
    <property type="match status" value="1"/>
</dbReference>
<protein>
    <submittedName>
        <fullName evidence="2">Helix-turn-helix transcriptional regulator</fullName>
    </submittedName>
</protein>
<keyword evidence="3" id="KW-1185">Reference proteome</keyword>